<dbReference type="Proteomes" id="UP000749311">
    <property type="component" value="Unassembled WGS sequence"/>
</dbReference>
<dbReference type="EMBL" id="JAAMOZ010000002">
    <property type="protein sequence ID" value="NIH58256.1"/>
    <property type="molecule type" value="Genomic_DNA"/>
</dbReference>
<name>A0ABX0SNA8_9ACTN</name>
<dbReference type="PANTHER" id="PTHR48081:SF8">
    <property type="entry name" value="ALPHA_BETA HYDROLASE FOLD-3 DOMAIN-CONTAINING PROTEIN-RELATED"/>
    <property type="match status" value="1"/>
</dbReference>
<feature type="domain" description="Alpha/beta hydrolase fold-3" evidence="2">
    <location>
        <begin position="82"/>
        <end position="294"/>
    </location>
</feature>
<dbReference type="PANTHER" id="PTHR48081">
    <property type="entry name" value="AB HYDROLASE SUPERFAMILY PROTEIN C4A8.06C"/>
    <property type="match status" value="1"/>
</dbReference>
<evidence type="ECO:0000256" key="1">
    <source>
        <dbReference type="ARBA" id="ARBA00022801"/>
    </source>
</evidence>
<comment type="caution">
    <text evidence="3">The sequence shown here is derived from an EMBL/GenBank/DDBJ whole genome shotgun (WGS) entry which is preliminary data.</text>
</comment>
<dbReference type="InterPro" id="IPR013094">
    <property type="entry name" value="AB_hydrolase_3"/>
</dbReference>
<dbReference type="SUPFAM" id="SSF53474">
    <property type="entry name" value="alpha/beta-Hydrolases"/>
    <property type="match status" value="1"/>
</dbReference>
<dbReference type="Gene3D" id="3.40.50.1820">
    <property type="entry name" value="alpha/beta hydrolase"/>
    <property type="match status" value="1"/>
</dbReference>
<protein>
    <submittedName>
        <fullName evidence="3">Acetyl esterase/lipase</fullName>
    </submittedName>
</protein>
<dbReference type="RefSeq" id="WP_167170258.1">
    <property type="nucleotide sequence ID" value="NZ_BAAAOO010000009.1"/>
</dbReference>
<gene>
    <name evidence="3" type="ORF">FB473_002948</name>
</gene>
<keyword evidence="1" id="KW-0378">Hydrolase</keyword>
<dbReference type="InterPro" id="IPR029058">
    <property type="entry name" value="AB_hydrolase_fold"/>
</dbReference>
<dbReference type="Pfam" id="PF07859">
    <property type="entry name" value="Abhydrolase_3"/>
    <property type="match status" value="1"/>
</dbReference>
<dbReference type="InterPro" id="IPR050300">
    <property type="entry name" value="GDXG_lipolytic_enzyme"/>
</dbReference>
<accession>A0ABX0SNA8</accession>
<evidence type="ECO:0000313" key="4">
    <source>
        <dbReference type="Proteomes" id="UP000749311"/>
    </source>
</evidence>
<organism evidence="3 4">
    <name type="scientific">Brooklawnia cerclae</name>
    <dbReference type="NCBI Taxonomy" id="349934"/>
    <lineage>
        <taxon>Bacteria</taxon>
        <taxon>Bacillati</taxon>
        <taxon>Actinomycetota</taxon>
        <taxon>Actinomycetes</taxon>
        <taxon>Propionibacteriales</taxon>
        <taxon>Propionibacteriaceae</taxon>
        <taxon>Brooklawnia</taxon>
    </lineage>
</organism>
<reference evidence="3 4" key="1">
    <citation type="submission" date="2020-02" db="EMBL/GenBank/DDBJ databases">
        <title>Sequencing the genomes of 1000 actinobacteria strains.</title>
        <authorList>
            <person name="Klenk H.-P."/>
        </authorList>
    </citation>
    <scope>NUCLEOTIDE SEQUENCE [LARGE SCALE GENOMIC DNA]</scope>
    <source>
        <strain evidence="3 4">DSM 19609</strain>
    </source>
</reference>
<evidence type="ECO:0000259" key="2">
    <source>
        <dbReference type="Pfam" id="PF07859"/>
    </source>
</evidence>
<proteinExistence type="predicted"/>
<sequence length="323" mass="35114">MSADEPADSRVNPVVRAVLRLFAAPRVRMLEDYPKVRRLQRFLAGTPRRYRFLDRAILADDGSREIPVRVFQPREREHGDVLLFFHGGGWVTGDIESYTPACAALADLTGRVVLAVDYRLAPEHPFPAGLDDCVRVAGVLLREPGLVGLDDASAITLIGDSAGGNLAAAVSLRLRARGCPMPGRQVLLYPATWFDHDPGTSPFESVRLYGTGLRLTALEVEDYMALYQPDPQARGNPLIAPLLAADLSGQPATLVVSAELDLLRDEGEAYAHALRASGNQVRVERITGALHGFLTLPRFVRPVTLACRVIDDFLGAASETSGR</sequence>
<keyword evidence="4" id="KW-1185">Reference proteome</keyword>
<evidence type="ECO:0000313" key="3">
    <source>
        <dbReference type="EMBL" id="NIH58256.1"/>
    </source>
</evidence>